<proteinExistence type="predicted"/>
<evidence type="ECO:0000256" key="1">
    <source>
        <dbReference type="SAM" id="MobiDB-lite"/>
    </source>
</evidence>
<dbReference type="Proteomes" id="UP000694555">
    <property type="component" value="Unplaced"/>
</dbReference>
<dbReference type="Ensembl" id="ENSBJAT00000001725.1">
    <property type="protein sequence ID" value="ENSBJAP00000001682.1"/>
    <property type="gene ID" value="ENSBJAG00000001280.1"/>
</dbReference>
<feature type="region of interest" description="Disordered" evidence="1">
    <location>
        <begin position="57"/>
        <end position="133"/>
    </location>
</feature>
<dbReference type="AlphaFoldDB" id="A0A8C0ANE2"/>
<name>A0A8C0ANE2_9AVES</name>
<sequence length="133" mass="13758">MSPSVPSPRDPQASHADPRACVPPRCIDIMELSEQLDLLRFQWHTLKLYCAVCAPPPGTPEVGDPGVPSPGDLGVPFLGDLGVPSPGDPGNLSPGDLGVPSPGPPRVPSPGDLGVPSPGDLTVLRRLRPGEQP</sequence>
<accession>A0A8C0ANE2</accession>
<organism evidence="2 3">
    <name type="scientific">Buteo japonicus</name>
    <dbReference type="NCBI Taxonomy" id="224669"/>
    <lineage>
        <taxon>Eukaryota</taxon>
        <taxon>Metazoa</taxon>
        <taxon>Chordata</taxon>
        <taxon>Craniata</taxon>
        <taxon>Vertebrata</taxon>
        <taxon>Euteleostomi</taxon>
        <taxon>Archelosauria</taxon>
        <taxon>Archosauria</taxon>
        <taxon>Dinosauria</taxon>
        <taxon>Saurischia</taxon>
        <taxon>Theropoda</taxon>
        <taxon>Coelurosauria</taxon>
        <taxon>Aves</taxon>
        <taxon>Neognathae</taxon>
        <taxon>Neoaves</taxon>
        <taxon>Telluraves</taxon>
        <taxon>Accipitrimorphae</taxon>
        <taxon>Accipitriformes</taxon>
        <taxon>Accipitridae</taxon>
        <taxon>Accipitrinae</taxon>
        <taxon>Buteo</taxon>
    </lineage>
</organism>
<feature type="region of interest" description="Disordered" evidence="1">
    <location>
        <begin position="1"/>
        <end position="21"/>
    </location>
</feature>
<keyword evidence="3" id="KW-1185">Reference proteome</keyword>
<evidence type="ECO:0000313" key="3">
    <source>
        <dbReference type="Proteomes" id="UP000694555"/>
    </source>
</evidence>
<reference evidence="2" key="2">
    <citation type="submission" date="2025-09" db="UniProtKB">
        <authorList>
            <consortium name="Ensembl"/>
        </authorList>
    </citation>
    <scope>IDENTIFICATION</scope>
</reference>
<evidence type="ECO:0000313" key="2">
    <source>
        <dbReference type="Ensembl" id="ENSBJAP00000001682.1"/>
    </source>
</evidence>
<protein>
    <submittedName>
        <fullName evidence="2">Uncharacterized protein</fullName>
    </submittedName>
</protein>
<reference evidence="2" key="1">
    <citation type="submission" date="2025-08" db="UniProtKB">
        <authorList>
            <consortium name="Ensembl"/>
        </authorList>
    </citation>
    <scope>IDENTIFICATION</scope>
</reference>